<dbReference type="OrthoDB" id="3229610at2759"/>
<keyword evidence="1" id="KW-0472">Membrane</keyword>
<comment type="caution">
    <text evidence="2">The sequence shown here is derived from an EMBL/GenBank/DDBJ whole genome shotgun (WGS) entry which is preliminary data.</text>
</comment>
<organism evidence="2 3">
    <name type="scientific">Panaeolus cyanescens</name>
    <dbReference type="NCBI Taxonomy" id="181874"/>
    <lineage>
        <taxon>Eukaryota</taxon>
        <taxon>Fungi</taxon>
        <taxon>Dikarya</taxon>
        <taxon>Basidiomycota</taxon>
        <taxon>Agaricomycotina</taxon>
        <taxon>Agaricomycetes</taxon>
        <taxon>Agaricomycetidae</taxon>
        <taxon>Agaricales</taxon>
        <taxon>Agaricineae</taxon>
        <taxon>Galeropsidaceae</taxon>
        <taxon>Panaeolus</taxon>
    </lineage>
</organism>
<feature type="transmembrane region" description="Helical" evidence="1">
    <location>
        <begin position="84"/>
        <end position="103"/>
    </location>
</feature>
<feature type="transmembrane region" description="Helical" evidence="1">
    <location>
        <begin position="156"/>
        <end position="178"/>
    </location>
</feature>
<protein>
    <recommendedName>
        <fullName evidence="4">Integral membrane protein</fullName>
    </recommendedName>
</protein>
<proteinExistence type="predicted"/>
<gene>
    <name evidence="2" type="ORF">CVT24_008430</name>
</gene>
<keyword evidence="1" id="KW-0812">Transmembrane</keyword>
<evidence type="ECO:0000313" key="3">
    <source>
        <dbReference type="Proteomes" id="UP000284842"/>
    </source>
</evidence>
<feature type="transmembrane region" description="Helical" evidence="1">
    <location>
        <begin position="12"/>
        <end position="33"/>
    </location>
</feature>
<keyword evidence="1" id="KW-1133">Transmembrane helix</keyword>
<evidence type="ECO:0000313" key="2">
    <source>
        <dbReference type="EMBL" id="PPQ64361.1"/>
    </source>
</evidence>
<sequence length="277" mass="30914">MKEISAKTGYILQVCMTIVHAGAILLTFFRIYYRRKTRRAWWDDYLAGAAAIMDLLAVTILWLGDMGANSVLQSYTGNMIRYGIGVFCVIAVEWQVVAVVRVLTGTHAKFVGLHASASHSPSQEYFPQETQHDATPHVSAWAFYSVIQCCFSKPLIYYYVVSNVVADVLLVISPLYKLRHIRLPDNERRLIFVCINGSLLMSCACVATSVFQLAPVTWEPTRGVVRIFMGYLEVSCISALTVPTTTSVLVSEGMSFSSSSLLCIYNMSPFKLSWIDC</sequence>
<dbReference type="InParanoid" id="A0A409VBI7"/>
<feature type="transmembrane region" description="Helical" evidence="1">
    <location>
        <begin position="45"/>
        <end position="63"/>
    </location>
</feature>
<evidence type="ECO:0008006" key="4">
    <source>
        <dbReference type="Google" id="ProtNLM"/>
    </source>
</evidence>
<accession>A0A409VBI7</accession>
<dbReference type="EMBL" id="NHTK01006087">
    <property type="protein sequence ID" value="PPQ64361.1"/>
    <property type="molecule type" value="Genomic_DNA"/>
</dbReference>
<evidence type="ECO:0000256" key="1">
    <source>
        <dbReference type="SAM" id="Phobius"/>
    </source>
</evidence>
<name>A0A409VBI7_9AGAR</name>
<keyword evidence="3" id="KW-1185">Reference proteome</keyword>
<feature type="transmembrane region" description="Helical" evidence="1">
    <location>
        <begin position="231"/>
        <end position="250"/>
    </location>
</feature>
<feature type="transmembrane region" description="Helical" evidence="1">
    <location>
        <begin position="190"/>
        <end position="211"/>
    </location>
</feature>
<reference evidence="2 3" key="1">
    <citation type="journal article" date="2018" name="Evol. Lett.">
        <title>Horizontal gene cluster transfer increased hallucinogenic mushroom diversity.</title>
        <authorList>
            <person name="Reynolds H.T."/>
            <person name="Vijayakumar V."/>
            <person name="Gluck-Thaler E."/>
            <person name="Korotkin H.B."/>
            <person name="Matheny P.B."/>
            <person name="Slot J.C."/>
        </authorList>
    </citation>
    <scope>NUCLEOTIDE SEQUENCE [LARGE SCALE GENOMIC DNA]</scope>
    <source>
        <strain evidence="2 3">2629</strain>
    </source>
</reference>
<dbReference type="AlphaFoldDB" id="A0A409VBI7"/>
<dbReference type="Proteomes" id="UP000284842">
    <property type="component" value="Unassembled WGS sequence"/>
</dbReference>